<organism evidence="2 3">
    <name type="scientific">Limosa lapponica baueri</name>
    <dbReference type="NCBI Taxonomy" id="1758121"/>
    <lineage>
        <taxon>Eukaryota</taxon>
        <taxon>Metazoa</taxon>
        <taxon>Chordata</taxon>
        <taxon>Craniata</taxon>
        <taxon>Vertebrata</taxon>
        <taxon>Euteleostomi</taxon>
        <taxon>Archelosauria</taxon>
        <taxon>Archosauria</taxon>
        <taxon>Dinosauria</taxon>
        <taxon>Saurischia</taxon>
        <taxon>Theropoda</taxon>
        <taxon>Coelurosauria</taxon>
        <taxon>Aves</taxon>
        <taxon>Neognathae</taxon>
        <taxon>Neoaves</taxon>
        <taxon>Charadriiformes</taxon>
        <taxon>Scolopacidae</taxon>
        <taxon>Limosa</taxon>
    </lineage>
</organism>
<evidence type="ECO:0000256" key="1">
    <source>
        <dbReference type="SAM" id="MobiDB-lite"/>
    </source>
</evidence>
<proteinExistence type="predicted"/>
<dbReference type="EMBL" id="KZ511249">
    <property type="protein sequence ID" value="PKU32479.1"/>
    <property type="molecule type" value="Genomic_DNA"/>
</dbReference>
<reference evidence="3" key="2">
    <citation type="submission" date="2017-12" db="EMBL/GenBank/DDBJ databases">
        <title>Genome sequence of the Bar-tailed Godwit (Limosa lapponica baueri).</title>
        <authorList>
            <person name="Lima N.C.B."/>
            <person name="Parody-Merino A.M."/>
            <person name="Battley P.F."/>
            <person name="Fidler A.E."/>
            <person name="Prosdocimi F."/>
        </authorList>
    </citation>
    <scope>NUCLEOTIDE SEQUENCE [LARGE SCALE GENOMIC DNA]</scope>
</reference>
<gene>
    <name evidence="2" type="ORF">llap_17218</name>
</gene>
<evidence type="ECO:0000313" key="2">
    <source>
        <dbReference type="EMBL" id="PKU32479.1"/>
    </source>
</evidence>
<feature type="region of interest" description="Disordered" evidence="1">
    <location>
        <begin position="146"/>
        <end position="178"/>
    </location>
</feature>
<reference evidence="3" key="1">
    <citation type="submission" date="2017-11" db="EMBL/GenBank/DDBJ databases">
        <authorList>
            <person name="Lima N.C."/>
            <person name="Parody-Merino A.M."/>
            <person name="Battley P.F."/>
            <person name="Fidler A.E."/>
            <person name="Prosdocimi F."/>
        </authorList>
    </citation>
    <scope>NUCLEOTIDE SEQUENCE [LARGE SCALE GENOMIC DNA]</scope>
</reference>
<dbReference type="AlphaFoldDB" id="A0A2I0TFA6"/>
<accession>A0A2I0TFA6</accession>
<name>A0A2I0TFA6_LIMLA</name>
<sequence length="178" mass="19997">MDEKLHMSRQCALAAQKANRILGCIKSSTASRSQEVILTLFSALVRLHLEHCVQLWSPQHRKDMDLLEQVQQRATKMLRGLEHLYFEDRLRVGVVQPGEEKVLGRPYSSLLVAEGGYRRAGEGLLVRECSNRMREHDTDMKQDCTSQFASQGPEGAAACSSELSTSPTPCHAKREFQA</sequence>
<keyword evidence="3" id="KW-1185">Reference proteome</keyword>
<dbReference type="Proteomes" id="UP000233556">
    <property type="component" value="Unassembled WGS sequence"/>
</dbReference>
<protein>
    <submittedName>
        <fullName evidence="2">Uncharacterized protein</fullName>
    </submittedName>
</protein>
<dbReference type="PANTHER" id="PTHR33332">
    <property type="entry name" value="REVERSE TRANSCRIPTASE DOMAIN-CONTAINING PROTEIN"/>
    <property type="match status" value="1"/>
</dbReference>
<evidence type="ECO:0000313" key="3">
    <source>
        <dbReference type="Proteomes" id="UP000233556"/>
    </source>
</evidence>